<dbReference type="Pfam" id="PF14145">
    <property type="entry name" value="YrhK"/>
    <property type="match status" value="1"/>
</dbReference>
<gene>
    <name evidence="3" type="ORF">BANT10_01323</name>
</gene>
<protein>
    <submittedName>
        <fullName evidence="3">YrhK-like protein</fullName>
    </submittedName>
</protein>
<feature type="domain" description="YrhK" evidence="2">
    <location>
        <begin position="21"/>
        <end position="77"/>
    </location>
</feature>
<accession>A0A2H1IVH9</accession>
<evidence type="ECO:0000259" key="2">
    <source>
        <dbReference type="Pfam" id="PF14145"/>
    </source>
</evidence>
<keyword evidence="4" id="KW-1185">Reference proteome</keyword>
<dbReference type="InterPro" id="IPR025424">
    <property type="entry name" value="YrhK_domain"/>
</dbReference>
<organism evidence="3 4">
    <name type="scientific">Brevibacterium antiquum</name>
    <dbReference type="NCBI Taxonomy" id="234835"/>
    <lineage>
        <taxon>Bacteria</taxon>
        <taxon>Bacillati</taxon>
        <taxon>Actinomycetota</taxon>
        <taxon>Actinomycetes</taxon>
        <taxon>Micrococcales</taxon>
        <taxon>Brevibacteriaceae</taxon>
        <taxon>Brevibacterium</taxon>
    </lineage>
</organism>
<keyword evidence="1" id="KW-0812">Transmembrane</keyword>
<reference evidence="4" key="1">
    <citation type="submission" date="2017-03" db="EMBL/GenBank/DDBJ databases">
        <authorList>
            <person name="Monnet C."/>
        </authorList>
    </citation>
    <scope>NUCLEOTIDE SEQUENCE [LARGE SCALE GENOMIC DNA]</scope>
    <source>
        <strain evidence="4">P10</strain>
    </source>
</reference>
<dbReference type="RefSeq" id="WP_101642582.1">
    <property type="nucleotide sequence ID" value="NZ_FXZE01000004.1"/>
</dbReference>
<feature type="transmembrane region" description="Helical" evidence="1">
    <location>
        <begin position="52"/>
        <end position="71"/>
    </location>
</feature>
<dbReference type="AlphaFoldDB" id="A0A2H1IVH9"/>
<keyword evidence="1" id="KW-0472">Membrane</keyword>
<keyword evidence="1" id="KW-1133">Transmembrane helix</keyword>
<evidence type="ECO:0000313" key="3">
    <source>
        <dbReference type="EMBL" id="SMX79101.1"/>
    </source>
</evidence>
<name>A0A2H1IVH9_9MICO</name>
<dbReference type="Proteomes" id="UP000234342">
    <property type="component" value="Unassembled WGS sequence"/>
</dbReference>
<sequence>MPDDDHILTIRIGHDELVVRQRYQVLSIVNDVLIGIWFLIGSFMFFSDKWVFTGTCLFVLGSVEMLIRPIIRLIRHVHLQKIHGPETPTADSTYDF</sequence>
<feature type="transmembrane region" description="Helical" evidence="1">
    <location>
        <begin position="25"/>
        <end position="46"/>
    </location>
</feature>
<evidence type="ECO:0000313" key="4">
    <source>
        <dbReference type="Proteomes" id="UP000234342"/>
    </source>
</evidence>
<evidence type="ECO:0000256" key="1">
    <source>
        <dbReference type="SAM" id="Phobius"/>
    </source>
</evidence>
<proteinExistence type="predicted"/>
<dbReference type="EMBL" id="FXZE01000004">
    <property type="protein sequence ID" value="SMX79101.1"/>
    <property type="molecule type" value="Genomic_DNA"/>
</dbReference>